<accession>A0A540VBC6</accession>
<keyword evidence="3" id="KW-1185">Reference proteome</keyword>
<organism evidence="2 3">
    <name type="scientific">Litorilinea aerophila</name>
    <dbReference type="NCBI Taxonomy" id="1204385"/>
    <lineage>
        <taxon>Bacteria</taxon>
        <taxon>Bacillati</taxon>
        <taxon>Chloroflexota</taxon>
        <taxon>Caldilineae</taxon>
        <taxon>Caldilineales</taxon>
        <taxon>Caldilineaceae</taxon>
        <taxon>Litorilinea</taxon>
    </lineage>
</organism>
<dbReference type="RefSeq" id="WP_141611612.1">
    <property type="nucleotide sequence ID" value="NZ_VIGC02000028.1"/>
</dbReference>
<proteinExistence type="predicted"/>
<dbReference type="CDD" id="cd04301">
    <property type="entry name" value="NAT_SF"/>
    <property type="match status" value="1"/>
</dbReference>
<dbReference type="EMBL" id="VIGC01000028">
    <property type="protein sequence ID" value="TQE94045.1"/>
    <property type="molecule type" value="Genomic_DNA"/>
</dbReference>
<name>A0A540VBC6_9CHLR</name>
<dbReference type="Gene3D" id="3.40.630.30">
    <property type="match status" value="1"/>
</dbReference>
<gene>
    <name evidence="2" type="ORF">FKZ61_18310</name>
</gene>
<dbReference type="GO" id="GO:0016747">
    <property type="term" value="F:acyltransferase activity, transferring groups other than amino-acyl groups"/>
    <property type="evidence" value="ECO:0007669"/>
    <property type="project" value="InterPro"/>
</dbReference>
<evidence type="ECO:0000313" key="3">
    <source>
        <dbReference type="Proteomes" id="UP000317371"/>
    </source>
</evidence>
<protein>
    <submittedName>
        <fullName evidence="2">GNAT family N-acetyltransferase</fullName>
    </submittedName>
</protein>
<dbReference type="Proteomes" id="UP000317371">
    <property type="component" value="Unassembled WGS sequence"/>
</dbReference>
<dbReference type="PANTHER" id="PTHR41700:SF1">
    <property type="entry name" value="N-ACETYLTRANSFERASE DOMAIN-CONTAINING PROTEIN"/>
    <property type="match status" value="1"/>
</dbReference>
<feature type="domain" description="N-acetyltransferase" evidence="1">
    <location>
        <begin position="132"/>
        <end position="287"/>
    </location>
</feature>
<dbReference type="InterPro" id="IPR038764">
    <property type="entry name" value="GNAT_N_AcTrfase_prd"/>
</dbReference>
<evidence type="ECO:0000259" key="1">
    <source>
        <dbReference type="PROSITE" id="PS51186"/>
    </source>
</evidence>
<dbReference type="InParanoid" id="A0A540VBC6"/>
<reference evidence="2 3" key="1">
    <citation type="submission" date="2019-06" db="EMBL/GenBank/DDBJ databases">
        <title>Genome sequence of Litorilinea aerophila BAA-2444.</title>
        <authorList>
            <person name="Maclea K.S."/>
            <person name="Maurais E.G."/>
            <person name="Iannazzi L.C."/>
        </authorList>
    </citation>
    <scope>NUCLEOTIDE SEQUENCE [LARGE SCALE GENOMIC DNA]</scope>
    <source>
        <strain evidence="2 3">ATCC BAA-2444</strain>
    </source>
</reference>
<dbReference type="InterPro" id="IPR016181">
    <property type="entry name" value="Acyl_CoA_acyltransferase"/>
</dbReference>
<dbReference type="OrthoDB" id="140462at2"/>
<dbReference type="AlphaFoldDB" id="A0A540VBC6"/>
<keyword evidence="2" id="KW-0808">Transferase</keyword>
<dbReference type="PROSITE" id="PS51186">
    <property type="entry name" value="GNAT"/>
    <property type="match status" value="1"/>
</dbReference>
<dbReference type="PANTHER" id="PTHR41700">
    <property type="entry name" value="GCN5-RELATED N-ACETYLTRANSFERASE"/>
    <property type="match status" value="1"/>
</dbReference>
<dbReference type="InterPro" id="IPR000182">
    <property type="entry name" value="GNAT_dom"/>
</dbReference>
<evidence type="ECO:0000313" key="2">
    <source>
        <dbReference type="EMBL" id="TQE94045.1"/>
    </source>
</evidence>
<comment type="caution">
    <text evidence="2">The sequence shown here is derived from an EMBL/GenBank/DDBJ whole genome shotgun (WGS) entry which is preliminary data.</text>
</comment>
<dbReference type="SUPFAM" id="SSF55729">
    <property type="entry name" value="Acyl-CoA N-acyltransferases (Nat)"/>
    <property type="match status" value="1"/>
</dbReference>
<sequence length="415" mass="46689">MDIAILDNRDPTWNGEIDRAGAALGAPDNPHLFPYHFLQVVLPRLGGKMVVVKNDGRRVGVGFLFPRGYRQEGGRPRRIYTLRYHAVEPLAPSQRDHLLAHLQAHLHGAEVVYYDPAHASCFSATGEAIGTINVGRPSRDEALGIRQLQQAVWGSPPEFLYPADIHSREFGLGTSLVARVEERLAGFLFGFYKFGGPALPADWHQRFGGDLRLESQTMAVLPEYRGMRIGHLLKRIQAEQAWANGIGIIHWTADPLQFPNAALNFGLLRAVAFDFYPDLYPFRNNLNRVPASRFGLTWLVGTERVRNVPRFGSRALILDLRHHPDVVRVNQGWEEVRLDVDAPLIAVEIPADWTGLQERSLEAARRWRETTDRLLAHYVGRQPGQYVITGVGTDQDRCFLIGEQVSDALWQHLGT</sequence>